<reference evidence="3" key="1">
    <citation type="submission" date="2016-11" db="UniProtKB">
        <authorList>
            <consortium name="WormBaseParasite"/>
        </authorList>
    </citation>
    <scope>IDENTIFICATION</scope>
</reference>
<dbReference type="PANTHER" id="PTHR43684">
    <property type="match status" value="1"/>
</dbReference>
<dbReference type="WBParaSite" id="Hba_05796">
    <property type="protein sequence ID" value="Hba_05796"/>
    <property type="gene ID" value="Hba_05796"/>
</dbReference>
<evidence type="ECO:0000256" key="1">
    <source>
        <dbReference type="SAM" id="Phobius"/>
    </source>
</evidence>
<accession>A0A1I7WKY5</accession>
<keyword evidence="2" id="KW-1185">Reference proteome</keyword>
<dbReference type="CDD" id="cd06558">
    <property type="entry name" value="crotonase-like"/>
    <property type="match status" value="1"/>
</dbReference>
<name>A0A1I7WKY5_HETBA</name>
<dbReference type="Gene3D" id="3.90.226.10">
    <property type="entry name" value="2-enoyl-CoA Hydratase, Chain A, domain 1"/>
    <property type="match status" value="1"/>
</dbReference>
<dbReference type="InterPro" id="IPR001753">
    <property type="entry name" value="Enoyl-CoA_hydra/iso"/>
</dbReference>
<proteinExistence type="predicted"/>
<evidence type="ECO:0000313" key="2">
    <source>
        <dbReference type="Proteomes" id="UP000095283"/>
    </source>
</evidence>
<keyword evidence="1" id="KW-0812">Transmembrane</keyword>
<keyword evidence="1" id="KW-0472">Membrane</keyword>
<dbReference type="Proteomes" id="UP000095283">
    <property type="component" value="Unplaced"/>
</dbReference>
<feature type="transmembrane region" description="Helical" evidence="1">
    <location>
        <begin position="134"/>
        <end position="152"/>
    </location>
</feature>
<dbReference type="AlphaFoldDB" id="A0A1I7WKY5"/>
<protein>
    <submittedName>
        <fullName evidence="3">Calcium-transporting ATPase 13, plasma membrane-type</fullName>
    </submittedName>
</protein>
<organism evidence="2 3">
    <name type="scientific">Heterorhabditis bacteriophora</name>
    <name type="common">Entomopathogenic nematode worm</name>
    <dbReference type="NCBI Taxonomy" id="37862"/>
    <lineage>
        <taxon>Eukaryota</taxon>
        <taxon>Metazoa</taxon>
        <taxon>Ecdysozoa</taxon>
        <taxon>Nematoda</taxon>
        <taxon>Chromadorea</taxon>
        <taxon>Rhabditida</taxon>
        <taxon>Rhabditina</taxon>
        <taxon>Rhabditomorpha</taxon>
        <taxon>Strongyloidea</taxon>
        <taxon>Heterorhabditidae</taxon>
        <taxon>Heterorhabditis</taxon>
    </lineage>
</organism>
<sequence length="164" mass="18530">MYRKIIAALDDADTDEKILITVITGDYVIIIFFHYLLSNDDPDTYHLYKLWVDRMIKHSKILIAMVNGPAIGIACTTLALCDAAYLLCPFTQLGITPEAASTSTFVQIMGYQKAARLAMFSEKITPQEACEAGLVSKVITIYFYAIFLYFVLEEYINNKYVVLN</sequence>
<dbReference type="Pfam" id="PF00378">
    <property type="entry name" value="ECH_1"/>
    <property type="match status" value="1"/>
</dbReference>
<keyword evidence="1" id="KW-1133">Transmembrane helix</keyword>
<feature type="transmembrane region" description="Helical" evidence="1">
    <location>
        <begin position="61"/>
        <end position="87"/>
    </location>
</feature>
<dbReference type="InterPro" id="IPR051053">
    <property type="entry name" value="ECH/Chromodomain_protein"/>
</dbReference>
<dbReference type="SUPFAM" id="SSF52096">
    <property type="entry name" value="ClpP/crotonase"/>
    <property type="match status" value="1"/>
</dbReference>
<evidence type="ECO:0000313" key="3">
    <source>
        <dbReference type="WBParaSite" id="Hba_05796"/>
    </source>
</evidence>
<dbReference type="PANTHER" id="PTHR43684:SF14">
    <property type="entry name" value="PROTEIN CBG16141"/>
    <property type="match status" value="1"/>
</dbReference>
<feature type="transmembrane region" description="Helical" evidence="1">
    <location>
        <begin position="18"/>
        <end position="37"/>
    </location>
</feature>
<dbReference type="InterPro" id="IPR029045">
    <property type="entry name" value="ClpP/crotonase-like_dom_sf"/>
</dbReference>